<evidence type="ECO:0000313" key="15">
    <source>
        <dbReference type="Proteomes" id="UP000737018"/>
    </source>
</evidence>
<dbReference type="SUPFAM" id="SSF56112">
    <property type="entry name" value="Protein kinase-like (PK-like)"/>
    <property type="match status" value="1"/>
</dbReference>
<keyword evidence="10" id="KW-0675">Receptor</keyword>
<evidence type="ECO:0000256" key="5">
    <source>
        <dbReference type="ARBA" id="ARBA00022734"/>
    </source>
</evidence>
<evidence type="ECO:0000256" key="2">
    <source>
        <dbReference type="ARBA" id="ARBA00007606"/>
    </source>
</evidence>
<evidence type="ECO:0000256" key="7">
    <source>
        <dbReference type="ARBA" id="ARBA00022840"/>
    </source>
</evidence>
<evidence type="ECO:0000259" key="13">
    <source>
        <dbReference type="Pfam" id="PF00139"/>
    </source>
</evidence>
<dbReference type="GO" id="GO:0030246">
    <property type="term" value="F:carbohydrate binding"/>
    <property type="evidence" value="ECO:0007669"/>
    <property type="project" value="UniProtKB-KW"/>
</dbReference>
<dbReference type="EMBL" id="JRKL02000010">
    <property type="protein sequence ID" value="KAF3976612.1"/>
    <property type="molecule type" value="Genomic_DNA"/>
</dbReference>
<dbReference type="SUPFAM" id="SSF49899">
    <property type="entry name" value="Concanavalin A-like lectins/glucanases"/>
    <property type="match status" value="1"/>
</dbReference>
<evidence type="ECO:0000313" key="14">
    <source>
        <dbReference type="EMBL" id="KAF3976612.1"/>
    </source>
</evidence>
<evidence type="ECO:0000256" key="6">
    <source>
        <dbReference type="ARBA" id="ARBA00022741"/>
    </source>
</evidence>
<keyword evidence="8 11" id="KW-1133">Transmembrane helix</keyword>
<keyword evidence="4 12" id="KW-0732">Signal</keyword>
<dbReference type="GO" id="GO:0005524">
    <property type="term" value="F:ATP binding"/>
    <property type="evidence" value="ECO:0007669"/>
    <property type="project" value="UniProtKB-KW"/>
</dbReference>
<evidence type="ECO:0000256" key="10">
    <source>
        <dbReference type="ARBA" id="ARBA00023170"/>
    </source>
</evidence>
<evidence type="ECO:0000256" key="12">
    <source>
        <dbReference type="SAM" id="SignalP"/>
    </source>
</evidence>
<accession>A0A8J4RMN6</accession>
<keyword evidence="9 11" id="KW-0472">Membrane</keyword>
<keyword evidence="6" id="KW-0547">Nucleotide-binding</keyword>
<evidence type="ECO:0000256" key="9">
    <source>
        <dbReference type="ARBA" id="ARBA00023136"/>
    </source>
</evidence>
<dbReference type="CDD" id="cd06899">
    <property type="entry name" value="lectin_legume_LecRK_Arcelin_ConA"/>
    <property type="match status" value="1"/>
</dbReference>
<dbReference type="OrthoDB" id="1547491at2759"/>
<gene>
    <name evidence="14" type="ORF">CMV_000208</name>
</gene>
<feature type="signal peptide" evidence="12">
    <location>
        <begin position="1"/>
        <end position="20"/>
    </location>
</feature>
<evidence type="ECO:0000256" key="8">
    <source>
        <dbReference type="ARBA" id="ARBA00022989"/>
    </source>
</evidence>
<comment type="similarity">
    <text evidence="2">Belongs to the leguminous lectin family.</text>
</comment>
<organism evidence="14 15">
    <name type="scientific">Castanea mollissima</name>
    <name type="common">Chinese chestnut</name>
    <dbReference type="NCBI Taxonomy" id="60419"/>
    <lineage>
        <taxon>Eukaryota</taxon>
        <taxon>Viridiplantae</taxon>
        <taxon>Streptophyta</taxon>
        <taxon>Embryophyta</taxon>
        <taxon>Tracheophyta</taxon>
        <taxon>Spermatophyta</taxon>
        <taxon>Magnoliopsida</taxon>
        <taxon>eudicotyledons</taxon>
        <taxon>Gunneridae</taxon>
        <taxon>Pentapetalae</taxon>
        <taxon>rosids</taxon>
        <taxon>fabids</taxon>
        <taxon>Fagales</taxon>
        <taxon>Fagaceae</taxon>
        <taxon>Castanea</taxon>
    </lineage>
</organism>
<sequence length="470" mass="52446">MATKLIFLFWVFLLLHKVKPDLDNVGPLLTQLTDGFNAEHNSMSLDDAVIDNNGVLQLTNESVQVDSHAFYKYPVKFKNSSSGKVMSFSTTFAFALINEHGNQGRYHFAFTISPSGALPGPYLGQLKARNDGNISDHVFTVAFTIRHPKFSDIDDNHVVVGLNCSKLSNKSVRVDRSLRRKNSLTLKSGHVIQVWVEYDAGINQLNVSLAQESDRPKSAFLSYNVDLSPIFKESMFIGFFASTDRPPSSSHYVLGWSFNINGDAKNLNLDKLRLKLPKMNGSKKDHPGLGLIVGVSVSSALVVILGIVLVLYNVRKLKKTDVVEAWELDIGPHRFSYEDLKKATKEVVCGRRPIDYKAVPEELMLVDWVWEKWSLGAILDVVDSRLGAEFDEVEVDLVLKLGLKCSSHAPESRPTMRHVVRCLETKLALEEEDFMQSYPTTSVSVGDNEDIADVEDVLTTSFSVFSGDDR</sequence>
<comment type="caution">
    <text evidence="14">The sequence shown here is derived from an EMBL/GenBank/DDBJ whole genome shotgun (WGS) entry which is preliminary data.</text>
</comment>
<keyword evidence="3 11" id="KW-0812">Transmembrane</keyword>
<evidence type="ECO:0000256" key="3">
    <source>
        <dbReference type="ARBA" id="ARBA00022692"/>
    </source>
</evidence>
<dbReference type="InterPro" id="IPR050528">
    <property type="entry name" value="L-type_Lectin-RKs"/>
</dbReference>
<protein>
    <recommendedName>
        <fullName evidence="13">Legume lectin domain-containing protein</fullName>
    </recommendedName>
</protein>
<dbReference type="PANTHER" id="PTHR27007">
    <property type="match status" value="1"/>
</dbReference>
<feature type="domain" description="Legume lectin" evidence="13">
    <location>
        <begin position="35"/>
        <end position="272"/>
    </location>
</feature>
<keyword evidence="5" id="KW-0430">Lectin</keyword>
<keyword evidence="7" id="KW-0067">ATP-binding</keyword>
<dbReference type="Pfam" id="PF00139">
    <property type="entry name" value="Lectin_legB"/>
    <property type="match status" value="1"/>
</dbReference>
<evidence type="ECO:0000256" key="1">
    <source>
        <dbReference type="ARBA" id="ARBA00004479"/>
    </source>
</evidence>
<evidence type="ECO:0000256" key="4">
    <source>
        <dbReference type="ARBA" id="ARBA00022729"/>
    </source>
</evidence>
<reference evidence="14" key="1">
    <citation type="submission" date="2020-03" db="EMBL/GenBank/DDBJ databases">
        <title>Castanea mollissima Vanexum genome sequencing.</title>
        <authorList>
            <person name="Staton M."/>
        </authorList>
    </citation>
    <scope>NUCLEOTIDE SEQUENCE</scope>
    <source>
        <tissue evidence="14">Leaf</tissue>
    </source>
</reference>
<proteinExistence type="inferred from homology"/>
<dbReference type="InterPro" id="IPR001220">
    <property type="entry name" value="Legume_lectin_dom"/>
</dbReference>
<dbReference type="InterPro" id="IPR011009">
    <property type="entry name" value="Kinase-like_dom_sf"/>
</dbReference>
<dbReference type="Gene3D" id="1.10.510.10">
    <property type="entry name" value="Transferase(Phosphotransferase) domain 1"/>
    <property type="match status" value="1"/>
</dbReference>
<comment type="subcellular location">
    <subcellularLocation>
        <location evidence="1">Membrane</location>
        <topology evidence="1">Single-pass type I membrane protein</topology>
    </subcellularLocation>
</comment>
<dbReference type="GO" id="GO:0016020">
    <property type="term" value="C:membrane"/>
    <property type="evidence" value="ECO:0007669"/>
    <property type="project" value="UniProtKB-SubCell"/>
</dbReference>
<dbReference type="Gene3D" id="2.60.120.200">
    <property type="match status" value="1"/>
</dbReference>
<dbReference type="InterPro" id="IPR013320">
    <property type="entry name" value="ConA-like_dom_sf"/>
</dbReference>
<feature type="chain" id="PRO_5035182999" description="Legume lectin domain-containing protein" evidence="12">
    <location>
        <begin position="21"/>
        <end position="470"/>
    </location>
</feature>
<keyword evidence="15" id="KW-1185">Reference proteome</keyword>
<name>A0A8J4RMN6_9ROSI</name>
<dbReference type="Proteomes" id="UP000737018">
    <property type="component" value="Unassembled WGS sequence"/>
</dbReference>
<dbReference type="AlphaFoldDB" id="A0A8J4RMN6"/>
<feature type="transmembrane region" description="Helical" evidence="11">
    <location>
        <begin position="288"/>
        <end position="312"/>
    </location>
</feature>
<evidence type="ECO:0000256" key="11">
    <source>
        <dbReference type="SAM" id="Phobius"/>
    </source>
</evidence>